<feature type="region of interest" description="Disordered" evidence="3">
    <location>
        <begin position="853"/>
        <end position="907"/>
    </location>
</feature>
<dbReference type="Proteomes" id="UP000284706">
    <property type="component" value="Unassembled WGS sequence"/>
</dbReference>
<feature type="transmembrane region" description="Helical" evidence="4">
    <location>
        <begin position="782"/>
        <end position="805"/>
    </location>
</feature>
<dbReference type="Gene3D" id="2.120.10.80">
    <property type="entry name" value="Kelch-type beta propeller"/>
    <property type="match status" value="2"/>
</dbReference>
<feature type="compositionally biased region" description="Polar residues" evidence="3">
    <location>
        <begin position="484"/>
        <end position="495"/>
    </location>
</feature>
<feature type="region of interest" description="Disordered" evidence="3">
    <location>
        <begin position="615"/>
        <end position="690"/>
    </location>
</feature>
<feature type="transmembrane region" description="Helical" evidence="4">
    <location>
        <begin position="811"/>
        <end position="833"/>
    </location>
</feature>
<evidence type="ECO:0000313" key="7">
    <source>
        <dbReference type="Proteomes" id="UP000284706"/>
    </source>
</evidence>
<evidence type="ECO:0000256" key="4">
    <source>
        <dbReference type="SAM" id="Phobius"/>
    </source>
</evidence>
<evidence type="ECO:0000256" key="5">
    <source>
        <dbReference type="SAM" id="SignalP"/>
    </source>
</evidence>
<evidence type="ECO:0000256" key="2">
    <source>
        <dbReference type="ARBA" id="ARBA00022737"/>
    </source>
</evidence>
<keyword evidence="7" id="KW-1185">Reference proteome</keyword>
<dbReference type="AlphaFoldDB" id="A0A409YVD6"/>
<name>A0A409YVD6_9AGAR</name>
<keyword evidence="4" id="KW-0812">Transmembrane</keyword>
<reference evidence="6 7" key="1">
    <citation type="journal article" date="2018" name="Evol. Lett.">
        <title>Horizontal gene cluster transfer increased hallucinogenic mushroom diversity.</title>
        <authorList>
            <person name="Reynolds H.T."/>
            <person name="Vijayakumar V."/>
            <person name="Gluck-Thaler E."/>
            <person name="Korotkin H.B."/>
            <person name="Matheny P.B."/>
            <person name="Slot J.C."/>
        </authorList>
    </citation>
    <scope>NUCLEOTIDE SEQUENCE [LARGE SCALE GENOMIC DNA]</scope>
    <source>
        <strain evidence="6 7">SRW20</strain>
    </source>
</reference>
<feature type="signal peptide" evidence="5">
    <location>
        <begin position="1"/>
        <end position="23"/>
    </location>
</feature>
<dbReference type="Pfam" id="PF24681">
    <property type="entry name" value="Kelch_KLHDC2_KLHL20_DRC7"/>
    <property type="match status" value="1"/>
</dbReference>
<sequence>MASGCLLLLLFFFLNHLCPTVDAQTIASAPLPPLQWLNLTGLLQGPTPPPPLIDASIGYDEDSRTLIIFGGLAQSGLPQSQTYLLNLQTLTWSVPAPPPELQVSPPARSAAISGMDIAASNRHGFIVIGGKGSDGKALSDIWEYDINQQFWSQVQVSPGGPSARWGASGGIDIRTPANQDPIVPGPNNTFYLAGGFDGTTTSPLSDVWRLNVSGILSSNLPTDVRGSWEHLGIPDLPGRVDQAGTVVGQQVIAVGGCDSSSSPTTSNTSCARQDAFVINTVSLSELSPGPCAAPRIGSVLVPNMNGISKSFASQLFLLLGAFNSSLWQDSNGLAEGEVAVLDLNTNSWTRVLPAGDPDSSGKVHFPSARIGASGFSFETAVVGDSRNMSSDTIIFGGQDSNGNFLPEVWLLRAYSGIVSPSSPTWTGFGDGHLQTGINSDGSGVQLTYLTQCASPIVQKSSNGSSSSDGSSPDSGNQGSGQPGKSTPSNDDSANSFDTSPIHKLLAPISLVVSLPVLLFFRWTQSTLDARWIPGRTTVSFFIFSIIGFAAYGLGIIGLIFAFITLSSKNLGHSQPSHLQTAHGIAGFIFFLCLYAVVPLLYLALAILSRFLGPPGDSQSQASDPLRYSVDTNEKAESAPPLPRSVTPSVLNTSPPSSPRPRTLSWDASNVLRPSQDGGMSGESTPSATVSKGFEVLNRPGRARRLSGPWPPNGSSVAPHPLPTSRSLGEIDWLLRRRSLSVVGELDYAITQAQNAQYSSNNSVTPTSPSVFIPRLAFPPRTLIVIHVLTQISIMGLCAICLAELWSRAPRYLFAIFLIWVTAYYIFILLLAWICRPPASALTMILWRLRGHPTSSRSLDNPSADGEGPYAHHRPPYRAASNPEESYLHTSPLSVDTDDNDDDLDEDTRQRLIEEEMERREVSIITVPRRKLLVANPS</sequence>
<feature type="compositionally biased region" description="Low complexity" evidence="3">
    <location>
        <begin position="460"/>
        <end position="476"/>
    </location>
</feature>
<feature type="region of interest" description="Disordered" evidence="3">
    <location>
        <begin position="458"/>
        <end position="495"/>
    </location>
</feature>
<keyword evidence="5" id="KW-0732">Signal</keyword>
<proteinExistence type="predicted"/>
<evidence type="ECO:0000256" key="3">
    <source>
        <dbReference type="SAM" id="MobiDB-lite"/>
    </source>
</evidence>
<dbReference type="EMBL" id="NHYE01000217">
    <property type="protein sequence ID" value="PPR06960.1"/>
    <property type="molecule type" value="Genomic_DNA"/>
</dbReference>
<feature type="transmembrane region" description="Helical" evidence="4">
    <location>
        <begin position="540"/>
        <end position="563"/>
    </location>
</feature>
<keyword evidence="4" id="KW-1133">Transmembrane helix</keyword>
<gene>
    <name evidence="6" type="ORF">CVT26_004280</name>
</gene>
<dbReference type="OrthoDB" id="10250130at2759"/>
<protein>
    <submittedName>
        <fullName evidence="6">Uncharacterized protein</fullName>
    </submittedName>
</protein>
<accession>A0A409YVD6</accession>
<dbReference type="PANTHER" id="PTHR46093:SF18">
    <property type="entry name" value="FIBRONECTIN TYPE-III DOMAIN-CONTAINING PROTEIN"/>
    <property type="match status" value="1"/>
</dbReference>
<dbReference type="STRING" id="231916.A0A409YVD6"/>
<dbReference type="PANTHER" id="PTHR46093">
    <property type="entry name" value="ACYL-COA-BINDING DOMAIN-CONTAINING PROTEIN 5"/>
    <property type="match status" value="1"/>
</dbReference>
<comment type="caution">
    <text evidence="6">The sequence shown here is derived from an EMBL/GenBank/DDBJ whole genome shotgun (WGS) entry which is preliminary data.</text>
</comment>
<feature type="chain" id="PRO_5019155138" evidence="5">
    <location>
        <begin position="24"/>
        <end position="937"/>
    </location>
</feature>
<feature type="transmembrane region" description="Helical" evidence="4">
    <location>
        <begin position="583"/>
        <end position="607"/>
    </location>
</feature>
<evidence type="ECO:0000313" key="6">
    <source>
        <dbReference type="EMBL" id="PPR06960.1"/>
    </source>
</evidence>
<dbReference type="SUPFAM" id="SSF117281">
    <property type="entry name" value="Kelch motif"/>
    <property type="match status" value="2"/>
</dbReference>
<keyword evidence="4" id="KW-0472">Membrane</keyword>
<organism evidence="6 7">
    <name type="scientific">Gymnopilus dilepis</name>
    <dbReference type="NCBI Taxonomy" id="231916"/>
    <lineage>
        <taxon>Eukaryota</taxon>
        <taxon>Fungi</taxon>
        <taxon>Dikarya</taxon>
        <taxon>Basidiomycota</taxon>
        <taxon>Agaricomycotina</taxon>
        <taxon>Agaricomycetes</taxon>
        <taxon>Agaricomycetidae</taxon>
        <taxon>Agaricales</taxon>
        <taxon>Agaricineae</taxon>
        <taxon>Hymenogastraceae</taxon>
        <taxon>Gymnopilus</taxon>
    </lineage>
</organism>
<dbReference type="InterPro" id="IPR015915">
    <property type="entry name" value="Kelch-typ_b-propeller"/>
</dbReference>
<keyword evidence="1" id="KW-0880">Kelch repeat</keyword>
<feature type="compositionally biased region" description="Acidic residues" evidence="3">
    <location>
        <begin position="895"/>
        <end position="905"/>
    </location>
</feature>
<keyword evidence="2" id="KW-0677">Repeat</keyword>
<evidence type="ECO:0000256" key="1">
    <source>
        <dbReference type="ARBA" id="ARBA00022441"/>
    </source>
</evidence>
<dbReference type="InParanoid" id="A0A409YVD6"/>